<protein>
    <submittedName>
        <fullName evidence="1">Uncharacterized protein</fullName>
    </submittedName>
</protein>
<dbReference type="InterPro" id="IPR040958">
    <property type="entry name" value="SNAD1"/>
</dbReference>
<dbReference type="Pfam" id="PF18744">
    <property type="entry name" value="SNAD1"/>
    <property type="match status" value="1"/>
</dbReference>
<gene>
    <name evidence="1" type="ORF">WMY93_006201</name>
</gene>
<accession>A0AAW0PN60</accession>
<name>A0AAW0PN60_9GOBI</name>
<comment type="caution">
    <text evidence="1">The sequence shown here is derived from an EMBL/GenBank/DDBJ whole genome shotgun (WGS) entry which is preliminary data.</text>
</comment>
<reference evidence="2" key="1">
    <citation type="submission" date="2024-04" db="EMBL/GenBank/DDBJ databases">
        <title>Salinicola lusitanus LLJ914,a marine bacterium isolated from the Okinawa Trough.</title>
        <authorList>
            <person name="Li J."/>
        </authorList>
    </citation>
    <scope>NUCLEOTIDE SEQUENCE [LARGE SCALE GENOMIC DNA]</scope>
</reference>
<dbReference type="EMBL" id="JBBPFD010000004">
    <property type="protein sequence ID" value="KAK7929806.1"/>
    <property type="molecule type" value="Genomic_DNA"/>
</dbReference>
<dbReference type="AlphaFoldDB" id="A0AAW0PN60"/>
<keyword evidence="2" id="KW-1185">Reference proteome</keyword>
<organism evidence="1 2">
    <name type="scientific">Mugilogobius chulae</name>
    <name type="common">yellowstripe goby</name>
    <dbReference type="NCBI Taxonomy" id="88201"/>
    <lineage>
        <taxon>Eukaryota</taxon>
        <taxon>Metazoa</taxon>
        <taxon>Chordata</taxon>
        <taxon>Craniata</taxon>
        <taxon>Vertebrata</taxon>
        <taxon>Euteleostomi</taxon>
        <taxon>Actinopterygii</taxon>
        <taxon>Neopterygii</taxon>
        <taxon>Teleostei</taxon>
        <taxon>Neoteleostei</taxon>
        <taxon>Acanthomorphata</taxon>
        <taxon>Gobiaria</taxon>
        <taxon>Gobiiformes</taxon>
        <taxon>Gobioidei</taxon>
        <taxon>Gobiidae</taxon>
        <taxon>Gobionellinae</taxon>
        <taxon>Mugilogobius</taxon>
    </lineage>
</organism>
<sequence length="244" mass="27466">MFSLAISIPLNAIRRYDFSQVIAADPPQNVRTAMDRCQVYTGTRVVAATLLKYPDFKQQCPNEPVTWDYVRARCPNINYWRDFEQCTNNDIKKLKKDRDGLIQHAEYRVLQNIQTLTNKLNRGIQSTDLMLFYTYKSPCYTRCCSTDSLFNIFSKMSASIRRWNNYAVVFSNIFVPGHTSDTAATLEQDRRTALLNLGNAVNGIANIYRCTQGASVCVSCVAPGGVNNDCVRAPRSPSAPPGSH</sequence>
<dbReference type="Proteomes" id="UP001460270">
    <property type="component" value="Unassembled WGS sequence"/>
</dbReference>
<proteinExistence type="predicted"/>
<evidence type="ECO:0000313" key="1">
    <source>
        <dbReference type="EMBL" id="KAK7929806.1"/>
    </source>
</evidence>
<evidence type="ECO:0000313" key="2">
    <source>
        <dbReference type="Proteomes" id="UP001460270"/>
    </source>
</evidence>